<organism evidence="3 4">
    <name type="scientific">Nostoc favosum CHAB5714</name>
    <dbReference type="NCBI Taxonomy" id="2780399"/>
    <lineage>
        <taxon>Bacteria</taxon>
        <taxon>Bacillati</taxon>
        <taxon>Cyanobacteriota</taxon>
        <taxon>Cyanophyceae</taxon>
        <taxon>Nostocales</taxon>
        <taxon>Nostocaceae</taxon>
        <taxon>Nostoc</taxon>
        <taxon>Nostoc favosum</taxon>
    </lineage>
</organism>
<dbReference type="Gene3D" id="2.40.128.20">
    <property type="match status" value="1"/>
</dbReference>
<dbReference type="InterPro" id="IPR012674">
    <property type="entry name" value="Calycin"/>
</dbReference>
<dbReference type="Pfam" id="PF09367">
    <property type="entry name" value="CpeS"/>
    <property type="match status" value="1"/>
</dbReference>
<keyword evidence="2 3" id="KW-0456">Lyase</keyword>
<dbReference type="InterPro" id="IPR018536">
    <property type="entry name" value="CpcS/CpeS"/>
</dbReference>
<name>A0ABS8I4A4_9NOSO</name>
<evidence type="ECO:0000313" key="4">
    <source>
        <dbReference type="Proteomes" id="UP001199525"/>
    </source>
</evidence>
<dbReference type="GO" id="GO:0016829">
    <property type="term" value="F:lyase activity"/>
    <property type="evidence" value="ECO:0007669"/>
    <property type="project" value="UniProtKB-KW"/>
</dbReference>
<dbReference type="RefSeq" id="WP_229483914.1">
    <property type="nucleotide sequence ID" value="NZ_JAIVFQ010000007.1"/>
</dbReference>
<dbReference type="Proteomes" id="UP001199525">
    <property type="component" value="Unassembled WGS sequence"/>
</dbReference>
<comment type="similarity">
    <text evidence="1">Belongs to the CpcS/CpeS biliprotein lyase family.</text>
</comment>
<evidence type="ECO:0000256" key="1">
    <source>
        <dbReference type="ARBA" id="ARBA00010681"/>
    </source>
</evidence>
<protein>
    <submittedName>
        <fullName evidence="3">Phycobiliprotein lyase</fullName>
    </submittedName>
</protein>
<gene>
    <name evidence="3" type="ORF">LC586_07275</name>
</gene>
<accession>A0ABS8I4A4</accession>
<sequence length="57" mass="6679">MEITEFLEFSIGRWRSHHSDHYLAFAYLEQVLSKTDIEPQSVHESAVVVEICLDKSR</sequence>
<dbReference type="EMBL" id="JAIVFQ010000007">
    <property type="protein sequence ID" value="MCC5599020.1"/>
    <property type="molecule type" value="Genomic_DNA"/>
</dbReference>
<proteinExistence type="inferred from homology"/>
<comment type="caution">
    <text evidence="3">The sequence shown here is derived from an EMBL/GenBank/DDBJ whole genome shotgun (WGS) entry which is preliminary data.</text>
</comment>
<keyword evidence="4" id="KW-1185">Reference proteome</keyword>
<reference evidence="3 4" key="1">
    <citation type="journal article" date="2021" name="Microorganisms">
        <title>Genome Evolution of Filamentous Cyanobacterium Nostoc Species: From Facultative Symbiosis to Free Living.</title>
        <authorList>
            <person name="Huo D."/>
            <person name="Li H."/>
            <person name="Cai F."/>
            <person name="Guo X."/>
            <person name="Qiao Z."/>
            <person name="Wang W."/>
            <person name="Yu G."/>
            <person name="Li R."/>
        </authorList>
    </citation>
    <scope>NUCLEOTIDE SEQUENCE [LARGE SCALE GENOMIC DNA]</scope>
    <source>
        <strain evidence="3 4">CHAB 5714</strain>
    </source>
</reference>
<evidence type="ECO:0000313" key="3">
    <source>
        <dbReference type="EMBL" id="MCC5599020.1"/>
    </source>
</evidence>
<evidence type="ECO:0000256" key="2">
    <source>
        <dbReference type="ARBA" id="ARBA00023239"/>
    </source>
</evidence>